<dbReference type="Proteomes" id="UP000198755">
    <property type="component" value="Unassembled WGS sequence"/>
</dbReference>
<sequence length="66" mass="7293">MELNRKLKNGKATRDGRAIVTLATSVSWPEYVMLGEVAAAHGTTRAELTRQALREKVERLGVQRSA</sequence>
<keyword evidence="2" id="KW-1185">Reference proteome</keyword>
<reference evidence="1 2" key="1">
    <citation type="submission" date="2016-10" db="EMBL/GenBank/DDBJ databases">
        <authorList>
            <person name="de Groot N.N."/>
        </authorList>
    </citation>
    <scope>NUCLEOTIDE SEQUENCE [LARGE SCALE GENOMIC DNA]</scope>
    <source>
        <strain evidence="1 2">NE2</strain>
    </source>
</reference>
<protein>
    <recommendedName>
        <fullName evidence="3">Ribbon-helix-helix protein, copG family</fullName>
    </recommendedName>
</protein>
<evidence type="ECO:0000313" key="2">
    <source>
        <dbReference type="Proteomes" id="UP000198755"/>
    </source>
</evidence>
<evidence type="ECO:0000313" key="1">
    <source>
        <dbReference type="EMBL" id="SFK75287.1"/>
    </source>
</evidence>
<proteinExistence type="predicted"/>
<dbReference type="EMBL" id="FOSN01000018">
    <property type="protein sequence ID" value="SFK75287.1"/>
    <property type="molecule type" value="Genomic_DNA"/>
</dbReference>
<evidence type="ECO:0008006" key="3">
    <source>
        <dbReference type="Google" id="ProtNLM"/>
    </source>
</evidence>
<accession>A0A1I4C4H1</accession>
<gene>
    <name evidence="1" type="ORF">SAMN05444581_1183</name>
</gene>
<name>A0A1I4C4H1_9HYPH</name>
<organism evidence="1 2">
    <name type="scientific">Methylocapsa palsarum</name>
    <dbReference type="NCBI Taxonomy" id="1612308"/>
    <lineage>
        <taxon>Bacteria</taxon>
        <taxon>Pseudomonadati</taxon>
        <taxon>Pseudomonadota</taxon>
        <taxon>Alphaproteobacteria</taxon>
        <taxon>Hyphomicrobiales</taxon>
        <taxon>Beijerinckiaceae</taxon>
        <taxon>Methylocapsa</taxon>
    </lineage>
</organism>
<dbReference type="AlphaFoldDB" id="A0A1I4C4H1"/>
<dbReference type="RefSeq" id="WP_091685589.1">
    <property type="nucleotide sequence ID" value="NZ_FOSN01000018.1"/>
</dbReference>